<dbReference type="EC" id="2.5.1.129" evidence="7"/>
<dbReference type="RefSeq" id="WP_005024633.1">
    <property type="nucleotide sequence ID" value="NZ_KE150239.1"/>
</dbReference>
<dbReference type="Pfam" id="PF02441">
    <property type="entry name" value="Flavoprotein"/>
    <property type="match status" value="1"/>
</dbReference>
<dbReference type="InterPro" id="IPR003382">
    <property type="entry name" value="Flavoprotein"/>
</dbReference>
<keyword evidence="1 7" id="KW-0637">Prenyltransferase</keyword>
<dbReference type="SUPFAM" id="SSF52507">
    <property type="entry name" value="Homo-oligomeric flavin-containing Cys decarboxylases, HFCD"/>
    <property type="match status" value="1"/>
</dbReference>
<dbReference type="InterPro" id="IPR004507">
    <property type="entry name" value="UbiX-like"/>
</dbReference>
<name>E5Y2T6_BILW3</name>
<feature type="domain" description="Flavoprotein" evidence="8">
    <location>
        <begin position="3"/>
        <end position="173"/>
    </location>
</feature>
<feature type="binding site" evidence="7">
    <location>
        <begin position="11"/>
        <end position="13"/>
    </location>
    <ligand>
        <name>FMN</name>
        <dbReference type="ChEBI" id="CHEBI:58210"/>
    </ligand>
</feature>
<keyword evidence="2 7" id="KW-0285">Flavoprotein</keyword>
<accession>E5Y2T6</accession>
<dbReference type="FunFam" id="3.40.50.1950:FF:000001">
    <property type="entry name" value="Flavin prenyltransferase UbiX"/>
    <property type="match status" value="1"/>
</dbReference>
<evidence type="ECO:0000313" key="9">
    <source>
        <dbReference type="EMBL" id="EFV45676.1"/>
    </source>
</evidence>
<protein>
    <recommendedName>
        <fullName evidence="7">Flavin prenyltransferase UbiX</fullName>
        <ecNumber evidence="7">2.5.1.129</ecNumber>
    </recommendedName>
</protein>
<comment type="catalytic activity">
    <reaction evidence="5 7">
        <text>dimethylallyl phosphate + FMNH2 = prenylated FMNH2 + phosphate</text>
        <dbReference type="Rhea" id="RHEA:37743"/>
        <dbReference type="ChEBI" id="CHEBI:43474"/>
        <dbReference type="ChEBI" id="CHEBI:57618"/>
        <dbReference type="ChEBI" id="CHEBI:87467"/>
        <dbReference type="ChEBI" id="CHEBI:88052"/>
        <dbReference type="EC" id="2.5.1.129"/>
    </reaction>
</comment>
<dbReference type="HOGENOM" id="CLU_074522_0_1_7"/>
<dbReference type="NCBIfam" id="NF004685">
    <property type="entry name" value="PRK06029.1"/>
    <property type="match status" value="1"/>
</dbReference>
<feature type="binding site" evidence="7">
    <location>
        <position position="154"/>
    </location>
    <ligand>
        <name>dimethylallyl phosphate</name>
        <dbReference type="ChEBI" id="CHEBI:88052"/>
    </ligand>
</feature>
<keyword evidence="3 7" id="KW-0288">FMN</keyword>
<dbReference type="eggNOG" id="COG0163">
    <property type="taxonomic scope" value="Bacteria"/>
</dbReference>
<feature type="binding site" evidence="7">
    <location>
        <begin position="89"/>
        <end position="92"/>
    </location>
    <ligand>
        <name>FMN</name>
        <dbReference type="ChEBI" id="CHEBI:58210"/>
    </ligand>
</feature>
<dbReference type="HAMAP" id="MF_01984">
    <property type="entry name" value="ubiX_pad"/>
    <property type="match status" value="1"/>
</dbReference>
<dbReference type="GO" id="GO:0106141">
    <property type="term" value="F:flavin prenyltransferase activity"/>
    <property type="evidence" value="ECO:0007669"/>
    <property type="project" value="UniProtKB-EC"/>
</dbReference>
<evidence type="ECO:0000256" key="5">
    <source>
        <dbReference type="ARBA" id="ARBA00050612"/>
    </source>
</evidence>
<reference evidence="9 10" key="2">
    <citation type="submission" date="2013-04" db="EMBL/GenBank/DDBJ databases">
        <title>The Genome Sequence of Bilophila wadsworthia 3_1_6.</title>
        <authorList>
            <consortium name="The Broad Institute Genomics Platform"/>
            <person name="Earl A."/>
            <person name="Ward D."/>
            <person name="Feldgarden M."/>
            <person name="Gevers D."/>
            <person name="Sibley C."/>
            <person name="Strauss J."/>
            <person name="Allen-Vercoe E."/>
            <person name="Walker B."/>
            <person name="Young S."/>
            <person name="Zeng Q."/>
            <person name="Gargeya S."/>
            <person name="Fitzgerald M."/>
            <person name="Haas B."/>
            <person name="Abouelleil A."/>
            <person name="Allen A.W."/>
            <person name="Alvarado L."/>
            <person name="Arachchi H.M."/>
            <person name="Berlin A.M."/>
            <person name="Chapman S.B."/>
            <person name="Gainer-Dewar J."/>
            <person name="Goldberg J."/>
            <person name="Griggs A."/>
            <person name="Gujja S."/>
            <person name="Hansen M."/>
            <person name="Howarth C."/>
            <person name="Imamovic A."/>
            <person name="Ireland A."/>
            <person name="Larimer J."/>
            <person name="McCowan C."/>
            <person name="Murphy C."/>
            <person name="Pearson M."/>
            <person name="Poon T.W."/>
            <person name="Priest M."/>
            <person name="Roberts A."/>
            <person name="Saif S."/>
            <person name="Shea T."/>
            <person name="Sisk P."/>
            <person name="Sykes S."/>
            <person name="Wortman J."/>
            <person name="Nusbaum C."/>
            <person name="Birren B."/>
        </authorList>
    </citation>
    <scope>NUCLEOTIDE SEQUENCE [LARGE SCALE GENOMIC DNA]</scope>
    <source>
        <strain evidence="9 10">3_1_6</strain>
    </source>
</reference>
<comment type="caution">
    <text evidence="7">Lacks conserved residue(s) required for the propagation of feature annotation.</text>
</comment>
<feature type="binding site" evidence="7">
    <location>
        <position position="124"/>
    </location>
    <ligand>
        <name>FMN</name>
        <dbReference type="ChEBI" id="CHEBI:58210"/>
    </ligand>
</feature>
<evidence type="ECO:0000256" key="2">
    <source>
        <dbReference type="ARBA" id="ARBA00022630"/>
    </source>
</evidence>
<evidence type="ECO:0000259" key="8">
    <source>
        <dbReference type="Pfam" id="PF02441"/>
    </source>
</evidence>
<comment type="caution">
    <text evidence="9">The sequence shown here is derived from an EMBL/GenBank/DDBJ whole genome shotgun (WGS) entry which is preliminary data.</text>
</comment>
<evidence type="ECO:0000313" key="10">
    <source>
        <dbReference type="Proteomes" id="UP000006034"/>
    </source>
</evidence>
<dbReference type="InterPro" id="IPR036551">
    <property type="entry name" value="Flavin_trans-like"/>
</dbReference>
<dbReference type="EMBL" id="ADCP02000002">
    <property type="protein sequence ID" value="EFV45676.1"/>
    <property type="molecule type" value="Genomic_DNA"/>
</dbReference>
<evidence type="ECO:0000256" key="1">
    <source>
        <dbReference type="ARBA" id="ARBA00022602"/>
    </source>
</evidence>
<dbReference type="OrthoDB" id="9781577at2"/>
<keyword evidence="4 7" id="KW-0808">Transferase</keyword>
<gene>
    <name evidence="7" type="primary">ubiX</name>
    <name evidence="9" type="ORF">HMPREF0179_00450</name>
</gene>
<feature type="binding site" evidence="7">
    <location>
        <position position="170"/>
    </location>
    <ligand>
        <name>dimethylallyl phosphate</name>
        <dbReference type="ChEBI" id="CHEBI:88052"/>
    </ligand>
</feature>
<dbReference type="GeneID" id="78086775"/>
<dbReference type="STRING" id="563192.HMPREF0179_00450"/>
<keyword evidence="10" id="KW-1185">Reference proteome</keyword>
<dbReference type="AlphaFoldDB" id="E5Y2T6"/>
<dbReference type="Gene3D" id="3.40.50.1950">
    <property type="entry name" value="Flavin prenyltransferase-like"/>
    <property type="match status" value="1"/>
</dbReference>
<evidence type="ECO:0000256" key="7">
    <source>
        <dbReference type="HAMAP-Rule" id="MF_01984"/>
    </source>
</evidence>
<evidence type="ECO:0000256" key="3">
    <source>
        <dbReference type="ARBA" id="ARBA00022643"/>
    </source>
</evidence>
<dbReference type="PANTHER" id="PTHR43374">
    <property type="entry name" value="FLAVIN PRENYLTRANSFERASE"/>
    <property type="match status" value="1"/>
</dbReference>
<dbReference type="NCBIfam" id="TIGR00421">
    <property type="entry name" value="ubiX_pad"/>
    <property type="match status" value="1"/>
</dbReference>
<reference evidence="9 10" key="1">
    <citation type="submission" date="2010-10" db="EMBL/GenBank/DDBJ databases">
        <authorList>
            <consortium name="The Broad Institute Genome Sequencing Platform"/>
            <person name="Ward D."/>
            <person name="Earl A."/>
            <person name="Feldgarden M."/>
            <person name="Young S.K."/>
            <person name="Gargeya S."/>
            <person name="Zeng Q."/>
            <person name="Alvarado L."/>
            <person name="Berlin A."/>
            <person name="Bochicchio J."/>
            <person name="Chapman S.B."/>
            <person name="Chen Z."/>
            <person name="Freedman E."/>
            <person name="Gellesch M."/>
            <person name="Goldberg J."/>
            <person name="Griggs A."/>
            <person name="Gujja S."/>
            <person name="Heilman E."/>
            <person name="Heiman D."/>
            <person name="Howarth C."/>
            <person name="Mehta T."/>
            <person name="Neiman D."/>
            <person name="Pearson M."/>
            <person name="Roberts A."/>
            <person name="Saif S."/>
            <person name="Shea T."/>
            <person name="Shenoy N."/>
            <person name="Sisk P."/>
            <person name="Stolte C."/>
            <person name="Sykes S."/>
            <person name="White J."/>
            <person name="Yandava C."/>
            <person name="Allen-Vercoe E."/>
            <person name="Sibley C."/>
            <person name="Ambrose C.E."/>
            <person name="Strauss J."/>
            <person name="Daigneault M."/>
            <person name="Haas B."/>
            <person name="Nusbaum C."/>
            <person name="Birren B."/>
        </authorList>
    </citation>
    <scope>NUCLEOTIDE SEQUENCE [LARGE SCALE GENOMIC DNA]</scope>
    <source>
        <strain evidence="9 10">3_1_6</strain>
    </source>
</reference>
<sequence length="188" mass="20591">MKKRLVVGLSGASGAILCVSLLEAMRREKDWEVHLVTSEAGERVLREETGMSGTDLAGLAFRTHDIGNIGAAIASGTFETEGMAVVPCSMKTLAGICHGYAENLLLRAADVTLKERRKLVLVARETPLGLVHLRNMTALAEMGVTILPPMLTYYQHPQSIEDMTTHIVGKIMREFQLEAPGFRRWEGS</sequence>
<evidence type="ECO:0000256" key="6">
    <source>
        <dbReference type="ARBA" id="ARBA00060793"/>
    </source>
</evidence>
<dbReference type="GO" id="GO:0016831">
    <property type="term" value="F:carboxy-lyase activity"/>
    <property type="evidence" value="ECO:0007669"/>
    <property type="project" value="TreeGrafter"/>
</dbReference>
<evidence type="ECO:0000256" key="4">
    <source>
        <dbReference type="ARBA" id="ARBA00022679"/>
    </source>
</evidence>
<dbReference type="Proteomes" id="UP000006034">
    <property type="component" value="Unassembled WGS sequence"/>
</dbReference>
<dbReference type="PANTHER" id="PTHR43374:SF1">
    <property type="entry name" value="FLAVIN PRENYLTRANSFERASE PAD1, MITOCHONDRIAL"/>
    <property type="match status" value="1"/>
</dbReference>
<organism evidence="9 10">
    <name type="scientific">Bilophila wadsworthia (strain 3_1_6)</name>
    <dbReference type="NCBI Taxonomy" id="563192"/>
    <lineage>
        <taxon>Bacteria</taxon>
        <taxon>Pseudomonadati</taxon>
        <taxon>Thermodesulfobacteriota</taxon>
        <taxon>Desulfovibrionia</taxon>
        <taxon>Desulfovibrionales</taxon>
        <taxon>Desulfovibrionaceae</taxon>
        <taxon>Bilophila</taxon>
    </lineage>
</organism>
<proteinExistence type="inferred from homology"/>
<comment type="similarity">
    <text evidence="6 7">Belongs to the UbiX/PAD1 family.</text>
</comment>
<comment type="function">
    <text evidence="7">Flavin prenyltransferase that catalyzes the synthesis of the prenylated FMN cofactor (prenyl-FMN) for 4-hydroxy-3-polyprenylbenzoic acid decarboxylase UbiD. The prenyltransferase is metal-independent and links a dimethylallyl moiety from dimethylallyl monophosphate (DMAP) to the flavin N5 and C6 atoms of FMN.</text>
</comment>
<feature type="binding site" evidence="7">
    <location>
        <position position="38"/>
    </location>
    <ligand>
        <name>FMN</name>
        <dbReference type="ChEBI" id="CHEBI:58210"/>
    </ligand>
</feature>